<dbReference type="InterPro" id="IPR013083">
    <property type="entry name" value="Znf_RING/FYVE/PHD"/>
</dbReference>
<feature type="region of interest" description="Disordered" evidence="11">
    <location>
        <begin position="438"/>
        <end position="465"/>
    </location>
</feature>
<accession>A0A8J4BQN9</accession>
<feature type="compositionally biased region" description="Acidic residues" evidence="11">
    <location>
        <begin position="287"/>
        <end position="298"/>
    </location>
</feature>
<protein>
    <recommendedName>
        <fullName evidence="12">PHD-type domain-containing protein</fullName>
    </recommendedName>
</protein>
<keyword evidence="5" id="KW-0805">Transcription regulation</keyword>
<keyword evidence="14" id="KW-1185">Reference proteome</keyword>
<feature type="compositionally biased region" description="Acidic residues" evidence="11">
    <location>
        <begin position="337"/>
        <end position="376"/>
    </location>
</feature>
<comment type="subcellular location">
    <subcellularLocation>
        <location evidence="1">Nucleus</location>
    </subcellularLocation>
</comment>
<dbReference type="Pfam" id="PF00628">
    <property type="entry name" value="PHD"/>
    <property type="match status" value="1"/>
</dbReference>
<dbReference type="GO" id="GO:0008270">
    <property type="term" value="F:zinc ion binding"/>
    <property type="evidence" value="ECO:0007669"/>
    <property type="project" value="UniProtKB-KW"/>
</dbReference>
<dbReference type="EMBL" id="BNCO01000080">
    <property type="protein sequence ID" value="GIL65995.1"/>
    <property type="molecule type" value="Genomic_DNA"/>
</dbReference>
<dbReference type="InterPro" id="IPR011011">
    <property type="entry name" value="Znf_FYVE_PHD"/>
</dbReference>
<dbReference type="PANTHER" id="PTHR12628:SF10">
    <property type="entry name" value="HOMEOBOX DOMAIN-CONTAINING PROTEIN"/>
    <property type="match status" value="1"/>
</dbReference>
<keyword evidence="7" id="KW-0371">Homeobox</keyword>
<evidence type="ECO:0000256" key="5">
    <source>
        <dbReference type="ARBA" id="ARBA00023015"/>
    </source>
</evidence>
<keyword evidence="3 10" id="KW-0863">Zinc-finger</keyword>
<evidence type="ECO:0000256" key="10">
    <source>
        <dbReference type="PROSITE-ProRule" id="PRU00146"/>
    </source>
</evidence>
<feature type="compositionally biased region" description="Gly residues" evidence="11">
    <location>
        <begin position="308"/>
        <end position="319"/>
    </location>
</feature>
<evidence type="ECO:0000259" key="12">
    <source>
        <dbReference type="PROSITE" id="PS50016"/>
    </source>
</evidence>
<dbReference type="CDD" id="cd15504">
    <property type="entry name" value="PHD_PRHA_like"/>
    <property type="match status" value="1"/>
</dbReference>
<dbReference type="SUPFAM" id="SSF57903">
    <property type="entry name" value="FYVE/PHD zinc finger"/>
    <property type="match status" value="1"/>
</dbReference>
<dbReference type="Gene3D" id="3.30.40.10">
    <property type="entry name" value="Zinc/RING finger domain, C3HC4 (zinc finger)"/>
    <property type="match status" value="1"/>
</dbReference>
<evidence type="ECO:0000256" key="2">
    <source>
        <dbReference type="ARBA" id="ARBA00022723"/>
    </source>
</evidence>
<dbReference type="FunFam" id="3.30.40.10:FF:000650">
    <property type="entry name" value="Homeobox protein HAT3.1"/>
    <property type="match status" value="1"/>
</dbReference>
<dbReference type="GO" id="GO:0005634">
    <property type="term" value="C:nucleus"/>
    <property type="evidence" value="ECO:0007669"/>
    <property type="project" value="UniProtKB-SubCell"/>
</dbReference>
<dbReference type="PROSITE" id="PS50016">
    <property type="entry name" value="ZF_PHD_2"/>
    <property type="match status" value="1"/>
</dbReference>
<dbReference type="InterPro" id="IPR045876">
    <property type="entry name" value="PRHA-like_PHD-finger"/>
</dbReference>
<evidence type="ECO:0000256" key="11">
    <source>
        <dbReference type="SAM" id="MobiDB-lite"/>
    </source>
</evidence>
<feature type="region of interest" description="Disordered" evidence="11">
    <location>
        <begin position="219"/>
        <end position="422"/>
    </location>
</feature>
<gene>
    <name evidence="13" type="ORF">Vafri_19637</name>
</gene>
<feature type="compositionally biased region" description="Acidic residues" evidence="11">
    <location>
        <begin position="444"/>
        <end position="455"/>
    </location>
</feature>
<comment type="caution">
    <text evidence="13">The sequence shown here is derived from an EMBL/GenBank/DDBJ whole genome shotgun (WGS) entry which is preliminary data.</text>
</comment>
<dbReference type="Proteomes" id="UP000747399">
    <property type="component" value="Unassembled WGS sequence"/>
</dbReference>
<evidence type="ECO:0000256" key="4">
    <source>
        <dbReference type="ARBA" id="ARBA00022833"/>
    </source>
</evidence>
<dbReference type="GO" id="GO:0003677">
    <property type="term" value="F:DNA binding"/>
    <property type="evidence" value="ECO:0007669"/>
    <property type="project" value="UniProtKB-KW"/>
</dbReference>
<keyword evidence="9" id="KW-0539">Nucleus</keyword>
<keyword evidence="8" id="KW-0804">Transcription</keyword>
<dbReference type="PANTHER" id="PTHR12628">
    <property type="entry name" value="POLYCOMB-LIKE TRANSCRIPTION FACTOR"/>
    <property type="match status" value="1"/>
</dbReference>
<evidence type="ECO:0000256" key="8">
    <source>
        <dbReference type="ARBA" id="ARBA00023163"/>
    </source>
</evidence>
<keyword evidence="2" id="KW-0479">Metal-binding</keyword>
<name>A0A8J4BQN9_9CHLO</name>
<feature type="compositionally biased region" description="Basic residues" evidence="11">
    <location>
        <begin position="258"/>
        <end position="269"/>
    </location>
</feature>
<dbReference type="GO" id="GO:0045814">
    <property type="term" value="P:negative regulation of gene expression, epigenetic"/>
    <property type="evidence" value="ECO:0007669"/>
    <property type="project" value="TreeGrafter"/>
</dbReference>
<feature type="region of interest" description="Disordered" evidence="11">
    <location>
        <begin position="1"/>
        <end position="45"/>
    </location>
</feature>
<organism evidence="13 14">
    <name type="scientific">Volvox africanus</name>
    <dbReference type="NCBI Taxonomy" id="51714"/>
    <lineage>
        <taxon>Eukaryota</taxon>
        <taxon>Viridiplantae</taxon>
        <taxon>Chlorophyta</taxon>
        <taxon>core chlorophytes</taxon>
        <taxon>Chlorophyceae</taxon>
        <taxon>CS clade</taxon>
        <taxon>Chlamydomonadales</taxon>
        <taxon>Volvocaceae</taxon>
        <taxon>Volvox</taxon>
    </lineage>
</organism>
<dbReference type="InterPro" id="IPR019787">
    <property type="entry name" value="Znf_PHD-finger"/>
</dbReference>
<keyword evidence="6" id="KW-0238">DNA-binding</keyword>
<feature type="compositionally biased region" description="Gly residues" evidence="11">
    <location>
        <begin position="231"/>
        <end position="244"/>
    </location>
</feature>
<evidence type="ECO:0000256" key="7">
    <source>
        <dbReference type="ARBA" id="ARBA00023155"/>
    </source>
</evidence>
<dbReference type="GO" id="GO:0003682">
    <property type="term" value="F:chromatin binding"/>
    <property type="evidence" value="ECO:0007669"/>
    <property type="project" value="TreeGrafter"/>
</dbReference>
<dbReference type="PROSITE" id="PS01359">
    <property type="entry name" value="ZF_PHD_1"/>
    <property type="match status" value="1"/>
</dbReference>
<dbReference type="InterPro" id="IPR019786">
    <property type="entry name" value="Zinc_finger_PHD-type_CS"/>
</dbReference>
<reference evidence="13" key="1">
    <citation type="journal article" date="2021" name="Proc. Natl. Acad. Sci. U.S.A.">
        <title>Three genomes in the algal genus Volvox reveal the fate of a haploid sex-determining region after a transition to homothallism.</title>
        <authorList>
            <person name="Yamamoto K."/>
            <person name="Hamaji T."/>
            <person name="Kawai-Toyooka H."/>
            <person name="Matsuzaki R."/>
            <person name="Takahashi F."/>
            <person name="Nishimura Y."/>
            <person name="Kawachi M."/>
            <person name="Noguchi H."/>
            <person name="Minakuchi Y."/>
            <person name="Umen J.G."/>
            <person name="Toyoda A."/>
            <person name="Nozaki H."/>
        </authorList>
    </citation>
    <scope>NUCLEOTIDE SEQUENCE</scope>
    <source>
        <strain evidence="13">NIES-3780</strain>
    </source>
</reference>
<dbReference type="SMART" id="SM00249">
    <property type="entry name" value="PHD"/>
    <property type="match status" value="1"/>
</dbReference>
<evidence type="ECO:0000313" key="13">
    <source>
        <dbReference type="EMBL" id="GIL65995.1"/>
    </source>
</evidence>
<feature type="compositionally biased region" description="Acidic residues" evidence="11">
    <location>
        <begin position="384"/>
        <end position="412"/>
    </location>
</feature>
<dbReference type="InterPro" id="IPR001965">
    <property type="entry name" value="Znf_PHD"/>
</dbReference>
<dbReference type="AlphaFoldDB" id="A0A8J4BQN9"/>
<proteinExistence type="predicted"/>
<evidence type="ECO:0000256" key="3">
    <source>
        <dbReference type="ARBA" id="ARBA00022771"/>
    </source>
</evidence>
<evidence type="ECO:0000313" key="14">
    <source>
        <dbReference type="Proteomes" id="UP000747399"/>
    </source>
</evidence>
<evidence type="ECO:0000256" key="1">
    <source>
        <dbReference type="ARBA" id="ARBA00004123"/>
    </source>
</evidence>
<keyword evidence="4" id="KW-0862">Zinc</keyword>
<feature type="domain" description="PHD-type" evidence="12">
    <location>
        <begin position="139"/>
        <end position="195"/>
    </location>
</feature>
<sequence>MISARSASEGGRRMRRKRTMSEAGSDGEHDHENGTPPPSGAPQKGNSVAFYRQLLRRVKRQVQHIKQEEHALAVYAAEGWRGGSRKKVQLTYDMHRSRVALERRRAAIREALALCDAPPGLRSIPAELFDEEGELEEHHIFCAVCHSYEMADDDDVILCDGPCNCAFHQNCLDPPVDVSKLPEDEGWLCPACDCKADILDVLYEEFGIEYDINEPWTNILPPSANTPDEGPGPGGELDTEGGGVSEDEEGGGGGGGGKQRRRRPRRRIKPPPQGAVPATGGWLAEDLPSEDEEDEDFAAEPSEANSGGEPGDGDGGGGDVQSPGDAATAGDGGGGEEGSDGEEGEEGDSGGEEHEEDGSSEGGDVDSDDVMEDLEAESGLSSLGEEEDEDEEMATDGNEEEGLGEEDGEGEAMEMMTEGKRQRKQVNYAELHKQLFGVAPAAPGEDELEEDDDYNPELFSPPGKR</sequence>
<evidence type="ECO:0000256" key="9">
    <source>
        <dbReference type="ARBA" id="ARBA00023242"/>
    </source>
</evidence>
<evidence type="ECO:0000256" key="6">
    <source>
        <dbReference type="ARBA" id="ARBA00023125"/>
    </source>
</evidence>